<accession>A0A7X8SK60</accession>
<dbReference type="InterPro" id="IPR026444">
    <property type="entry name" value="Secre_tail"/>
</dbReference>
<dbReference type="Proteomes" id="UP000585050">
    <property type="component" value="Unassembled WGS sequence"/>
</dbReference>
<feature type="signal peptide" evidence="1">
    <location>
        <begin position="1"/>
        <end position="21"/>
    </location>
</feature>
<evidence type="ECO:0000313" key="2">
    <source>
        <dbReference type="EMBL" id="NLR91724.1"/>
    </source>
</evidence>
<organism evidence="2 3">
    <name type="scientific">Flammeovirga agarivorans</name>
    <dbReference type="NCBI Taxonomy" id="2726742"/>
    <lineage>
        <taxon>Bacteria</taxon>
        <taxon>Pseudomonadati</taxon>
        <taxon>Bacteroidota</taxon>
        <taxon>Cytophagia</taxon>
        <taxon>Cytophagales</taxon>
        <taxon>Flammeovirgaceae</taxon>
        <taxon>Flammeovirga</taxon>
    </lineage>
</organism>
<protein>
    <submittedName>
        <fullName evidence="2">T9SS type A sorting domain-containing protein</fullName>
    </submittedName>
</protein>
<keyword evidence="1" id="KW-0732">Signal</keyword>
<dbReference type="AlphaFoldDB" id="A0A7X8SK60"/>
<feature type="chain" id="PRO_5031564817" evidence="1">
    <location>
        <begin position="22"/>
        <end position="1072"/>
    </location>
</feature>
<dbReference type="RefSeq" id="WP_168882439.1">
    <property type="nucleotide sequence ID" value="NZ_JABAIL010000003.1"/>
</dbReference>
<sequence>MKYLLLLFLLLQFKLSGFSQVESKQSGLWTDPTTWEGGIVPTQTDNVVISSTHHVILDTMNTNSYTVVQLCNDLTVEDNAQLSIGHNDATITKRIRIFGHLLIDGVLYKGEDFDENPFIYNTKIELAVQQQPTSFSGKGAFNCLSLKLYAEGGERTLNIDHHYMNIDDAFFIKSVDKLFVNIAEDAYLNVKGTLGVNGQSYTYIDDNTSAELTNEGVIMTNNLVLATKNVDPAQYSKLIVKGKGFLTTSKVNNEDGSIKNTAASFRLVLKDGGTLRLLEVATNPRDIIDDNLWITVMTGGEIRSHYKVTASTDDNIINTVEEHRPSNGYVVDDSFKEVYGATFTGGLYHFTDEPYLIEGKEKYKEMGSTTIKTKVSAEPGKMQDSYPFHMTWDGSTDMVDVVKDPYYQQLLSDPYYTEHVLWVTPKKQKVKNVVFYKYGAYKYDQYFKEHEEEYYELAKYLLETYSTSGKKFLFQNWEGDWMLRGQSKSWENDPSLIPENVDEQIEGMIRLFQARQRGVDRARAEVLETNAEIMHGIEINKLWTKVDEERVTMMDLDVPCLTHDILPHVRTDFNSWSSYDGVWPEVIDQFPVGMWKGVEVLEYYTNESGRMGDQSPIQLGEFGINENMIHNDIKTIDKIEEMYDKLVACAVAQKWNNIFVWSFYSTDVKSYNFVKGQEYSAEMFYQYSDGKWVINPDGDFGIGGKYFQEVLKPEVITATTSGNWSATSTWDKRVPTSEDHVVIPQNIEVVLDEINTNSNTELTIAQRLNVKGTLQLGHDETHTKNVRVNGDIFVDGTIEKGAFTKNARLYQKLPLLHNSGKGTGNIDVLTYKYFGADYDTAYLKIDQQSIQTEEHFFIKSDNKVVADILENTNVSVGKHFALTGSAINWLDPDAQAEVNIYGDITALNVNLLTLNTDTSKPSILRLKSGGQLSVDQVNQQSQTTLNGAATFTFEIENGGMFNTSSATLHPSTIVGYDPNFIFTESSNARLIDDISLDIAQPRVFLPERSNMLHIENITDSSMDIFLYDMNGQLVFSKEGIDNSQKIPLQMNKGIYLIRYTHDDQEKVVKVLL</sequence>
<keyword evidence="3" id="KW-1185">Reference proteome</keyword>
<reference evidence="2 3" key="1">
    <citation type="submission" date="2020-04" db="EMBL/GenBank/DDBJ databases">
        <title>Flammeovirga sp. SR4, a novel species isolated from seawater.</title>
        <authorList>
            <person name="Wang X."/>
        </authorList>
    </citation>
    <scope>NUCLEOTIDE SEQUENCE [LARGE SCALE GENOMIC DNA]</scope>
    <source>
        <strain evidence="2 3">SR4</strain>
    </source>
</reference>
<comment type="caution">
    <text evidence="2">The sequence shown here is derived from an EMBL/GenBank/DDBJ whole genome shotgun (WGS) entry which is preliminary data.</text>
</comment>
<gene>
    <name evidence="2" type="ORF">HGP29_10930</name>
</gene>
<evidence type="ECO:0000256" key="1">
    <source>
        <dbReference type="SAM" id="SignalP"/>
    </source>
</evidence>
<name>A0A7X8SK60_9BACT</name>
<dbReference type="NCBIfam" id="TIGR04183">
    <property type="entry name" value="Por_Secre_tail"/>
    <property type="match status" value="1"/>
</dbReference>
<dbReference type="EMBL" id="JABAIL010000003">
    <property type="protein sequence ID" value="NLR91724.1"/>
    <property type="molecule type" value="Genomic_DNA"/>
</dbReference>
<evidence type="ECO:0000313" key="3">
    <source>
        <dbReference type="Proteomes" id="UP000585050"/>
    </source>
</evidence>
<proteinExistence type="predicted"/>